<dbReference type="InterPro" id="IPR035595">
    <property type="entry name" value="UDP_glycos_trans_CS"/>
</dbReference>
<dbReference type="EMBL" id="LQBP01000003">
    <property type="protein sequence ID" value="KUJ79749.1"/>
    <property type="molecule type" value="Genomic_DNA"/>
</dbReference>
<dbReference type="PANTHER" id="PTHR48043">
    <property type="entry name" value="EG:EG0003.4 PROTEIN-RELATED"/>
    <property type="match status" value="1"/>
</dbReference>
<feature type="domain" description="Erythromycin biosynthesis protein CIII-like C-terminal" evidence="3">
    <location>
        <begin position="318"/>
        <end position="417"/>
    </location>
</feature>
<evidence type="ECO:0000259" key="3">
    <source>
        <dbReference type="Pfam" id="PF06722"/>
    </source>
</evidence>
<dbReference type="Pfam" id="PF06722">
    <property type="entry name" value="EryCIII-like_C"/>
    <property type="match status" value="1"/>
</dbReference>
<protein>
    <recommendedName>
        <fullName evidence="3">Erythromycin biosynthesis protein CIII-like C-terminal domain-containing protein</fullName>
    </recommendedName>
</protein>
<name>A0A0X3TVP2_9RHOB</name>
<evidence type="ECO:0000256" key="2">
    <source>
        <dbReference type="ARBA" id="ARBA00022679"/>
    </source>
</evidence>
<dbReference type="InterPro" id="IPR050271">
    <property type="entry name" value="UDP-glycosyltransferase"/>
</dbReference>
<reference evidence="5" key="1">
    <citation type="submission" date="2015-12" db="EMBL/GenBank/DDBJ databases">
        <authorList>
            <person name="Zhang G."/>
            <person name="Stingl U."/>
        </authorList>
    </citation>
    <scope>NUCLEOTIDE SEQUENCE [LARGE SCALE GENOMIC DNA]</scope>
    <source>
        <strain evidence="5">ZGT108</strain>
    </source>
</reference>
<dbReference type="Gene3D" id="3.40.50.2000">
    <property type="entry name" value="Glycogen Phosphorylase B"/>
    <property type="match status" value="2"/>
</dbReference>
<dbReference type="SUPFAM" id="SSF53756">
    <property type="entry name" value="UDP-Glycosyltransferase/glycogen phosphorylase"/>
    <property type="match status" value="1"/>
</dbReference>
<organism evidence="4 5">
    <name type="scientific">Ruegeria profundi</name>
    <dbReference type="NCBI Taxonomy" id="1685378"/>
    <lineage>
        <taxon>Bacteria</taxon>
        <taxon>Pseudomonadati</taxon>
        <taxon>Pseudomonadota</taxon>
        <taxon>Alphaproteobacteria</taxon>
        <taxon>Rhodobacterales</taxon>
        <taxon>Roseobacteraceae</taxon>
        <taxon>Ruegeria</taxon>
    </lineage>
</organism>
<dbReference type="PROSITE" id="PS00375">
    <property type="entry name" value="UDPGT"/>
    <property type="match status" value="1"/>
</dbReference>
<accession>A0A0X3TVP2</accession>
<dbReference type="PANTHER" id="PTHR48043:SF145">
    <property type="entry name" value="FI06409P-RELATED"/>
    <property type="match status" value="1"/>
</dbReference>
<dbReference type="GO" id="GO:0008194">
    <property type="term" value="F:UDP-glycosyltransferase activity"/>
    <property type="evidence" value="ECO:0007669"/>
    <property type="project" value="InterPro"/>
</dbReference>
<dbReference type="CDD" id="cd03784">
    <property type="entry name" value="GT1_Gtf-like"/>
    <property type="match status" value="1"/>
</dbReference>
<dbReference type="RefSeq" id="WP_068334130.1">
    <property type="nucleotide sequence ID" value="NZ_LQBP01000003.1"/>
</dbReference>
<dbReference type="STRING" id="1685378.AVO44_06100"/>
<gene>
    <name evidence="4" type="ORF">AVO44_06100</name>
</gene>
<sequence>MLKRLAIVSSGLNSPLSSALEFAKQAKSLGYEVRLFAPNFSAELIAHFGLDHCEFPMPCLDAFAPLLSHEELQALSPKDRLDAAIKALGADEFAEALSRFQPDAVFVDCELHAHIIVGLSLGLPVLQFSNMFLSPPSSRAPPLNKRIYPKVGLRGSRVGVSLLWISFLLWKLKKALRNKLKYPGAEYSTVLLELARRYDVPIAKKLRLVCWQMPWTYKIPTVLFVPQAVDLPTRPYRDFWYLGSMILQDRPEKPYDRAKVARFCSAKNEGGRIFVGFGSMMKPKGDLLANLWIVARRNPDWTFLFAAGKNWEDISSLDVPPNVDVVAWVPQQQVLEHADLAIMHGGTGGFLEAVEAATPMLLYPHVNDQEGSAARAVFHGIGRAGRRTDTADQIEADIRSLLTNPKYKTNCEKMQSACHREKATRDLADFLERVTNPKGG</sequence>
<dbReference type="InterPro" id="IPR010610">
    <property type="entry name" value="EryCIII-like_C"/>
</dbReference>
<comment type="caution">
    <text evidence="4">The sequence shown here is derived from an EMBL/GenBank/DDBJ whole genome shotgun (WGS) entry which is preliminary data.</text>
</comment>
<dbReference type="OrthoDB" id="9805366at2"/>
<dbReference type="AlphaFoldDB" id="A0A0X3TVP2"/>
<dbReference type="InterPro" id="IPR002213">
    <property type="entry name" value="UDP_glucos_trans"/>
</dbReference>
<proteinExistence type="predicted"/>
<dbReference type="GO" id="GO:0016758">
    <property type="term" value="F:hexosyltransferase activity"/>
    <property type="evidence" value="ECO:0007669"/>
    <property type="project" value="UniProtKB-ARBA"/>
</dbReference>
<keyword evidence="2" id="KW-0808">Transferase</keyword>
<evidence type="ECO:0000313" key="4">
    <source>
        <dbReference type="EMBL" id="KUJ79749.1"/>
    </source>
</evidence>
<keyword evidence="1" id="KW-0328">Glycosyltransferase</keyword>
<evidence type="ECO:0000313" key="5">
    <source>
        <dbReference type="Proteomes" id="UP000053690"/>
    </source>
</evidence>
<keyword evidence="5" id="KW-1185">Reference proteome</keyword>
<evidence type="ECO:0000256" key="1">
    <source>
        <dbReference type="ARBA" id="ARBA00022676"/>
    </source>
</evidence>
<dbReference type="Proteomes" id="UP000053690">
    <property type="component" value="Unassembled WGS sequence"/>
</dbReference>